<dbReference type="EMBL" id="JAUIZM010000003">
    <property type="protein sequence ID" value="KAK1391334.1"/>
    <property type="molecule type" value="Genomic_DNA"/>
</dbReference>
<evidence type="ECO:0000256" key="1">
    <source>
        <dbReference type="SAM" id="Coils"/>
    </source>
</evidence>
<keyword evidence="3" id="KW-1185">Reference proteome</keyword>
<reference evidence="2" key="2">
    <citation type="submission" date="2023-05" db="EMBL/GenBank/DDBJ databases">
        <authorList>
            <person name="Schelkunov M.I."/>
        </authorList>
    </citation>
    <scope>NUCLEOTIDE SEQUENCE</scope>
    <source>
        <strain evidence="2">Hsosn_3</strain>
        <tissue evidence="2">Leaf</tissue>
    </source>
</reference>
<sequence>MQEFFKEMRTSFKQLFVDVSPPSITEATLAGYDGREAERQRGIMNTLELTDALANRLTFVADSYPEVMTCLSLVCATNLLIQRRKLAKVERKFDKVQEENQKLREDHDTLSNKVEGFIQLEKKRQKKEKKARKAELTKLDEFTKANLEALKELKEMMADRLKDVENGA</sequence>
<protein>
    <submittedName>
        <fullName evidence="2">Uncharacterized protein</fullName>
    </submittedName>
</protein>
<feature type="coiled-coil region" evidence="1">
    <location>
        <begin position="79"/>
        <end position="167"/>
    </location>
</feature>
<gene>
    <name evidence="2" type="ORF">POM88_010390</name>
</gene>
<accession>A0AAD8IUA6</accession>
<name>A0AAD8IUA6_9APIA</name>
<keyword evidence="1" id="KW-0175">Coiled coil</keyword>
<evidence type="ECO:0000313" key="3">
    <source>
        <dbReference type="Proteomes" id="UP001237642"/>
    </source>
</evidence>
<evidence type="ECO:0000313" key="2">
    <source>
        <dbReference type="EMBL" id="KAK1391334.1"/>
    </source>
</evidence>
<comment type="caution">
    <text evidence="2">The sequence shown here is derived from an EMBL/GenBank/DDBJ whole genome shotgun (WGS) entry which is preliminary data.</text>
</comment>
<dbReference type="AlphaFoldDB" id="A0AAD8IUA6"/>
<proteinExistence type="predicted"/>
<dbReference type="Proteomes" id="UP001237642">
    <property type="component" value="Unassembled WGS sequence"/>
</dbReference>
<organism evidence="2 3">
    <name type="scientific">Heracleum sosnowskyi</name>
    <dbReference type="NCBI Taxonomy" id="360622"/>
    <lineage>
        <taxon>Eukaryota</taxon>
        <taxon>Viridiplantae</taxon>
        <taxon>Streptophyta</taxon>
        <taxon>Embryophyta</taxon>
        <taxon>Tracheophyta</taxon>
        <taxon>Spermatophyta</taxon>
        <taxon>Magnoliopsida</taxon>
        <taxon>eudicotyledons</taxon>
        <taxon>Gunneridae</taxon>
        <taxon>Pentapetalae</taxon>
        <taxon>asterids</taxon>
        <taxon>campanulids</taxon>
        <taxon>Apiales</taxon>
        <taxon>Apiaceae</taxon>
        <taxon>Apioideae</taxon>
        <taxon>apioid superclade</taxon>
        <taxon>Tordylieae</taxon>
        <taxon>Tordyliinae</taxon>
        <taxon>Heracleum</taxon>
    </lineage>
</organism>
<reference evidence="2" key="1">
    <citation type="submission" date="2023-02" db="EMBL/GenBank/DDBJ databases">
        <title>Genome of toxic invasive species Heracleum sosnowskyi carries increased number of genes despite the absence of recent whole-genome duplications.</title>
        <authorList>
            <person name="Schelkunov M."/>
            <person name="Shtratnikova V."/>
            <person name="Makarenko M."/>
            <person name="Klepikova A."/>
            <person name="Omelchenko D."/>
            <person name="Novikova G."/>
            <person name="Obukhova E."/>
            <person name="Bogdanov V."/>
            <person name="Penin A."/>
            <person name="Logacheva M."/>
        </authorList>
    </citation>
    <scope>NUCLEOTIDE SEQUENCE</scope>
    <source>
        <strain evidence="2">Hsosn_3</strain>
        <tissue evidence="2">Leaf</tissue>
    </source>
</reference>